<comment type="similarity">
    <text evidence="1 4">Belongs to the N(4)/N(6)-methyltransferase family.</text>
</comment>
<dbReference type="GO" id="GO:0008170">
    <property type="term" value="F:N-methyltransferase activity"/>
    <property type="evidence" value="ECO:0007669"/>
    <property type="project" value="InterPro"/>
</dbReference>
<keyword evidence="7" id="KW-1185">Reference proteome</keyword>
<dbReference type="InterPro" id="IPR002941">
    <property type="entry name" value="DNA_methylase_N4/N6"/>
</dbReference>
<dbReference type="PRINTS" id="PR00508">
    <property type="entry name" value="S21N4MTFRASE"/>
</dbReference>
<evidence type="ECO:0000259" key="5">
    <source>
        <dbReference type="Pfam" id="PF01555"/>
    </source>
</evidence>
<dbReference type="OrthoDB" id="9816288at2"/>
<sequence length="228" mass="25980">MDCIEYMRSLEDKAFDLAIVDPPYGINAPSMSMGQNLNRNDGFNRGESTAVKARKGRLNSGGGKLKNRLLNTSDIGWDDAVPTQEYFNELFRVSKNQIIWGGNYFDLPPTRCVICWDKCQPWENFSQWEMAWTSFDKPAALFSYSNTGGANKDKKIHPTQKPVELYKWLLSKFAKEGDKILDTHLGSASSVIATNDMGFEIVGTELNETYFDNLIERVAYENKQIRMF</sequence>
<accession>A0A4Y9VSI4</accession>
<name>A0A4Y9VSI4_9PROT</name>
<evidence type="ECO:0000256" key="3">
    <source>
        <dbReference type="ARBA" id="ARBA00022679"/>
    </source>
</evidence>
<reference evidence="6 7" key="1">
    <citation type="submission" date="2018-02" db="EMBL/GenBank/DDBJ databases">
        <title>A novel lanthanide dependent methylotroph, Methylotenera sp. La3113.</title>
        <authorList>
            <person name="Lv H."/>
            <person name="Tani A."/>
        </authorList>
    </citation>
    <scope>NUCLEOTIDE SEQUENCE [LARGE SCALE GENOMIC DNA]</scope>
    <source>
        <strain evidence="6 7">La3113</strain>
    </source>
</reference>
<dbReference type="Pfam" id="PF01555">
    <property type="entry name" value="N6_N4_Mtase"/>
    <property type="match status" value="1"/>
</dbReference>
<gene>
    <name evidence="6" type="ORF">C3Y98_04490</name>
</gene>
<evidence type="ECO:0000256" key="2">
    <source>
        <dbReference type="ARBA" id="ARBA00022603"/>
    </source>
</evidence>
<dbReference type="AlphaFoldDB" id="A0A4Y9VSI4"/>
<dbReference type="InterPro" id="IPR002052">
    <property type="entry name" value="DNA_methylase_N6_adenine_CS"/>
</dbReference>
<dbReference type="SUPFAM" id="SSF53335">
    <property type="entry name" value="S-adenosyl-L-methionine-dependent methyltransferases"/>
    <property type="match status" value="1"/>
</dbReference>
<dbReference type="InterPro" id="IPR001091">
    <property type="entry name" value="RM_Methyltransferase"/>
</dbReference>
<keyword evidence="2 6" id="KW-0489">Methyltransferase</keyword>
<dbReference type="GO" id="GO:0032259">
    <property type="term" value="P:methylation"/>
    <property type="evidence" value="ECO:0007669"/>
    <property type="project" value="UniProtKB-KW"/>
</dbReference>
<dbReference type="GO" id="GO:0003677">
    <property type="term" value="F:DNA binding"/>
    <property type="evidence" value="ECO:0007669"/>
    <property type="project" value="InterPro"/>
</dbReference>
<evidence type="ECO:0000256" key="4">
    <source>
        <dbReference type="RuleBase" id="RU362026"/>
    </source>
</evidence>
<evidence type="ECO:0000256" key="1">
    <source>
        <dbReference type="ARBA" id="ARBA00006594"/>
    </source>
</evidence>
<dbReference type="PROSITE" id="PS00092">
    <property type="entry name" value="N6_MTASE"/>
    <property type="match status" value="1"/>
</dbReference>
<feature type="domain" description="DNA methylase N-4/N-6" evidence="5">
    <location>
        <begin position="138"/>
        <end position="212"/>
    </location>
</feature>
<dbReference type="EC" id="2.1.1.-" evidence="4"/>
<keyword evidence="3 6" id="KW-0808">Transferase</keyword>
<protein>
    <recommendedName>
        <fullName evidence="4">Methyltransferase</fullName>
        <ecNumber evidence="4">2.1.1.-</ecNumber>
    </recommendedName>
</protein>
<evidence type="ECO:0000313" key="6">
    <source>
        <dbReference type="EMBL" id="TFW72094.1"/>
    </source>
</evidence>
<organism evidence="6 7">
    <name type="scientific">Methylotenera oryzisoli</name>
    <dbReference type="NCBI Taxonomy" id="2080758"/>
    <lineage>
        <taxon>Bacteria</taxon>
        <taxon>Pseudomonadati</taxon>
        <taxon>Pseudomonadota</taxon>
        <taxon>Betaproteobacteria</taxon>
        <taxon>Nitrosomonadales</taxon>
        <taxon>Methylophilaceae</taxon>
        <taxon>Methylotenera</taxon>
    </lineage>
</organism>
<dbReference type="Gene3D" id="3.40.50.150">
    <property type="entry name" value="Vaccinia Virus protein VP39"/>
    <property type="match status" value="1"/>
</dbReference>
<proteinExistence type="inferred from homology"/>
<dbReference type="Proteomes" id="UP000297706">
    <property type="component" value="Unassembled WGS sequence"/>
</dbReference>
<dbReference type="EMBL" id="PQVH01000007">
    <property type="protein sequence ID" value="TFW72094.1"/>
    <property type="molecule type" value="Genomic_DNA"/>
</dbReference>
<dbReference type="InterPro" id="IPR029063">
    <property type="entry name" value="SAM-dependent_MTases_sf"/>
</dbReference>
<comment type="caution">
    <text evidence="6">The sequence shown here is derived from an EMBL/GenBank/DDBJ whole genome shotgun (WGS) entry which is preliminary data.</text>
</comment>
<evidence type="ECO:0000313" key="7">
    <source>
        <dbReference type="Proteomes" id="UP000297706"/>
    </source>
</evidence>